<dbReference type="RefSeq" id="WP_183398509.1">
    <property type="nucleotide sequence ID" value="NZ_JACIDS010000002.1"/>
</dbReference>
<evidence type="ECO:0000256" key="1">
    <source>
        <dbReference type="SAM" id="Phobius"/>
    </source>
</evidence>
<sequence>MIFSAIAAVAIGWLLRSYWLAFIMALAVSFASVMLNGLIYSDRPDLNDFQFRTVLAGFLAGALGIVVAFLRTAFDEYRAESRAARANRQAGAKVADADRPRMSLTLLRRLRHVDAQMKRLGGDMNNLTFNLVDRWVNRASYRDAGRE</sequence>
<keyword evidence="1" id="KW-0472">Membrane</keyword>
<gene>
    <name evidence="2" type="ORF">GGR25_001938</name>
</gene>
<evidence type="ECO:0000313" key="3">
    <source>
        <dbReference type="Proteomes" id="UP000553963"/>
    </source>
</evidence>
<comment type="caution">
    <text evidence="2">The sequence shown here is derived from an EMBL/GenBank/DDBJ whole genome shotgun (WGS) entry which is preliminary data.</text>
</comment>
<organism evidence="2 3">
    <name type="scientific">Kaistia hirudinis</name>
    <dbReference type="NCBI Taxonomy" id="1293440"/>
    <lineage>
        <taxon>Bacteria</taxon>
        <taxon>Pseudomonadati</taxon>
        <taxon>Pseudomonadota</taxon>
        <taxon>Alphaproteobacteria</taxon>
        <taxon>Hyphomicrobiales</taxon>
        <taxon>Kaistiaceae</taxon>
        <taxon>Kaistia</taxon>
    </lineage>
</organism>
<dbReference type="AlphaFoldDB" id="A0A840AKP9"/>
<evidence type="ECO:0000313" key="2">
    <source>
        <dbReference type="EMBL" id="MBB3930899.1"/>
    </source>
</evidence>
<feature type="transmembrane region" description="Helical" evidence="1">
    <location>
        <begin position="51"/>
        <end position="70"/>
    </location>
</feature>
<reference evidence="2 3" key="1">
    <citation type="submission" date="2020-08" db="EMBL/GenBank/DDBJ databases">
        <title>Genomic Encyclopedia of Type Strains, Phase IV (KMG-IV): sequencing the most valuable type-strain genomes for metagenomic binning, comparative biology and taxonomic classification.</title>
        <authorList>
            <person name="Goeker M."/>
        </authorList>
    </citation>
    <scope>NUCLEOTIDE SEQUENCE [LARGE SCALE GENOMIC DNA]</scope>
    <source>
        <strain evidence="2 3">DSM 25966</strain>
    </source>
</reference>
<proteinExistence type="predicted"/>
<accession>A0A840AKP9</accession>
<feature type="transmembrane region" description="Helical" evidence="1">
    <location>
        <begin position="18"/>
        <end position="39"/>
    </location>
</feature>
<dbReference type="Proteomes" id="UP000553963">
    <property type="component" value="Unassembled WGS sequence"/>
</dbReference>
<keyword evidence="1" id="KW-1133">Transmembrane helix</keyword>
<keyword evidence="3" id="KW-1185">Reference proteome</keyword>
<name>A0A840AKP9_9HYPH</name>
<dbReference type="EMBL" id="JACIDS010000002">
    <property type="protein sequence ID" value="MBB3930899.1"/>
    <property type="molecule type" value="Genomic_DNA"/>
</dbReference>
<keyword evidence="1" id="KW-0812">Transmembrane</keyword>
<protein>
    <submittedName>
        <fullName evidence="2">Uncharacterized protein</fullName>
    </submittedName>
</protein>